<dbReference type="Proteomes" id="UP001194468">
    <property type="component" value="Unassembled WGS sequence"/>
</dbReference>
<dbReference type="Gene3D" id="3.40.50.720">
    <property type="entry name" value="NAD(P)-binding Rossmann-like Domain"/>
    <property type="match status" value="1"/>
</dbReference>
<evidence type="ECO:0000313" key="2">
    <source>
        <dbReference type="EMBL" id="KAF8416462.1"/>
    </source>
</evidence>
<reference evidence="2" key="1">
    <citation type="submission" date="2019-10" db="EMBL/GenBank/DDBJ databases">
        <authorList>
            <consortium name="DOE Joint Genome Institute"/>
            <person name="Kuo A."/>
            <person name="Miyauchi S."/>
            <person name="Kiss E."/>
            <person name="Drula E."/>
            <person name="Kohler A."/>
            <person name="Sanchez-Garcia M."/>
            <person name="Andreopoulos B."/>
            <person name="Barry K.W."/>
            <person name="Bonito G."/>
            <person name="Buee M."/>
            <person name="Carver A."/>
            <person name="Chen C."/>
            <person name="Cichocki N."/>
            <person name="Clum A."/>
            <person name="Culley D."/>
            <person name="Crous P.W."/>
            <person name="Fauchery L."/>
            <person name="Girlanda M."/>
            <person name="Hayes R."/>
            <person name="Keri Z."/>
            <person name="LaButti K."/>
            <person name="Lipzen A."/>
            <person name="Lombard V."/>
            <person name="Magnuson J."/>
            <person name="Maillard F."/>
            <person name="Morin E."/>
            <person name="Murat C."/>
            <person name="Nolan M."/>
            <person name="Ohm R."/>
            <person name="Pangilinan J."/>
            <person name="Pereira M."/>
            <person name="Perotto S."/>
            <person name="Peter M."/>
            <person name="Riley R."/>
            <person name="Sitrit Y."/>
            <person name="Stielow B."/>
            <person name="Szollosi G."/>
            <person name="Zifcakova L."/>
            <person name="Stursova M."/>
            <person name="Spatafora J.W."/>
            <person name="Tedersoo L."/>
            <person name="Vaario L.-M."/>
            <person name="Yamada A."/>
            <person name="Yan M."/>
            <person name="Wang P."/>
            <person name="Xu J."/>
            <person name="Bruns T."/>
            <person name="Baldrian P."/>
            <person name="Vilgalys R."/>
            <person name="Henrissat B."/>
            <person name="Grigoriev I.V."/>
            <person name="Hibbett D."/>
            <person name="Nagy L.G."/>
            <person name="Martin F.M."/>
        </authorList>
    </citation>
    <scope>NUCLEOTIDE SEQUENCE</scope>
    <source>
        <strain evidence="2">BED1</strain>
    </source>
</reference>
<comment type="caution">
    <text evidence="2">The sequence shown here is derived from an EMBL/GenBank/DDBJ whole genome shotgun (WGS) entry which is preliminary data.</text>
</comment>
<evidence type="ECO:0000313" key="3">
    <source>
        <dbReference type="Proteomes" id="UP001194468"/>
    </source>
</evidence>
<keyword evidence="3" id="KW-1185">Reference proteome</keyword>
<dbReference type="AlphaFoldDB" id="A0AAD4BBP0"/>
<sequence>MPRPFFIQNSESLAILQIPKSCWPEQVELDVDYVTTQFLFKKKDVKQSKATLSAPLSYSISTVFRVAAQTAGAFNPDVRIQPIHARIEEPHSMSTGSNPLTLSSTPSTTSEQDVHGIPLVESGTALVILVKFSLCSSLSTVSSGPEVISFQDEDGNTELDKAEKQGIIGISRYTRSSH</sequence>
<gene>
    <name evidence="2" type="ORF">L210DRAFT_3511760</name>
</gene>
<dbReference type="EMBL" id="WHUW01000255">
    <property type="protein sequence ID" value="KAF8416462.1"/>
    <property type="molecule type" value="Genomic_DNA"/>
</dbReference>
<evidence type="ECO:0000256" key="1">
    <source>
        <dbReference type="SAM" id="MobiDB-lite"/>
    </source>
</evidence>
<accession>A0AAD4BBP0</accession>
<name>A0AAD4BBP0_BOLED</name>
<proteinExistence type="predicted"/>
<feature type="region of interest" description="Disordered" evidence="1">
    <location>
        <begin position="90"/>
        <end position="113"/>
    </location>
</feature>
<protein>
    <submittedName>
        <fullName evidence="2">Uncharacterized protein</fullName>
    </submittedName>
</protein>
<organism evidence="2 3">
    <name type="scientific">Boletus edulis BED1</name>
    <dbReference type="NCBI Taxonomy" id="1328754"/>
    <lineage>
        <taxon>Eukaryota</taxon>
        <taxon>Fungi</taxon>
        <taxon>Dikarya</taxon>
        <taxon>Basidiomycota</taxon>
        <taxon>Agaricomycotina</taxon>
        <taxon>Agaricomycetes</taxon>
        <taxon>Agaricomycetidae</taxon>
        <taxon>Boletales</taxon>
        <taxon>Boletineae</taxon>
        <taxon>Boletaceae</taxon>
        <taxon>Boletoideae</taxon>
        <taxon>Boletus</taxon>
    </lineage>
</organism>
<reference evidence="2" key="2">
    <citation type="journal article" date="2020" name="Nat. Commun.">
        <title>Large-scale genome sequencing of mycorrhizal fungi provides insights into the early evolution of symbiotic traits.</title>
        <authorList>
            <person name="Miyauchi S."/>
            <person name="Kiss E."/>
            <person name="Kuo A."/>
            <person name="Drula E."/>
            <person name="Kohler A."/>
            <person name="Sanchez-Garcia M."/>
            <person name="Morin E."/>
            <person name="Andreopoulos B."/>
            <person name="Barry K.W."/>
            <person name="Bonito G."/>
            <person name="Buee M."/>
            <person name="Carver A."/>
            <person name="Chen C."/>
            <person name="Cichocki N."/>
            <person name="Clum A."/>
            <person name="Culley D."/>
            <person name="Crous P.W."/>
            <person name="Fauchery L."/>
            <person name="Girlanda M."/>
            <person name="Hayes R.D."/>
            <person name="Keri Z."/>
            <person name="LaButti K."/>
            <person name="Lipzen A."/>
            <person name="Lombard V."/>
            <person name="Magnuson J."/>
            <person name="Maillard F."/>
            <person name="Murat C."/>
            <person name="Nolan M."/>
            <person name="Ohm R.A."/>
            <person name="Pangilinan J."/>
            <person name="Pereira M.F."/>
            <person name="Perotto S."/>
            <person name="Peter M."/>
            <person name="Pfister S."/>
            <person name="Riley R."/>
            <person name="Sitrit Y."/>
            <person name="Stielow J.B."/>
            <person name="Szollosi G."/>
            <person name="Zifcakova L."/>
            <person name="Stursova M."/>
            <person name="Spatafora J.W."/>
            <person name="Tedersoo L."/>
            <person name="Vaario L.M."/>
            <person name="Yamada A."/>
            <person name="Yan M."/>
            <person name="Wang P."/>
            <person name="Xu J."/>
            <person name="Bruns T."/>
            <person name="Baldrian P."/>
            <person name="Vilgalys R."/>
            <person name="Dunand C."/>
            <person name="Henrissat B."/>
            <person name="Grigoriev I.V."/>
            <person name="Hibbett D."/>
            <person name="Nagy L.G."/>
            <person name="Martin F.M."/>
        </authorList>
    </citation>
    <scope>NUCLEOTIDE SEQUENCE</scope>
    <source>
        <strain evidence="2">BED1</strain>
    </source>
</reference>
<feature type="compositionally biased region" description="Low complexity" evidence="1">
    <location>
        <begin position="94"/>
        <end position="110"/>
    </location>
</feature>